<dbReference type="EMBL" id="ML737158">
    <property type="protein sequence ID" value="KAE8339317.1"/>
    <property type="molecule type" value="Genomic_DNA"/>
</dbReference>
<feature type="region of interest" description="Disordered" evidence="1">
    <location>
        <begin position="42"/>
        <end position="67"/>
    </location>
</feature>
<sequence>MTMDILGNRSDWCSTHTKQLMGRGGYNAPSVFWTFPPHTTGPSDFATMQGRGGYNDSNDNGKKSWVT</sequence>
<evidence type="ECO:0000313" key="2">
    <source>
        <dbReference type="EMBL" id="KAE8339317.1"/>
    </source>
</evidence>
<organism evidence="2">
    <name type="scientific">Aspergillus arachidicola</name>
    <dbReference type="NCBI Taxonomy" id="656916"/>
    <lineage>
        <taxon>Eukaryota</taxon>
        <taxon>Fungi</taxon>
        <taxon>Dikarya</taxon>
        <taxon>Ascomycota</taxon>
        <taxon>Pezizomycotina</taxon>
        <taxon>Eurotiomycetes</taxon>
        <taxon>Eurotiomycetidae</taxon>
        <taxon>Eurotiales</taxon>
        <taxon>Aspergillaceae</taxon>
        <taxon>Aspergillus</taxon>
        <taxon>Aspergillus subgen. Circumdati</taxon>
    </lineage>
</organism>
<name>A0A5N6Y1I1_9EURO</name>
<reference evidence="2" key="1">
    <citation type="submission" date="2019-04" db="EMBL/GenBank/DDBJ databases">
        <title>Friends and foes A comparative genomics study of 23 Aspergillus species from section Flavi.</title>
        <authorList>
            <consortium name="DOE Joint Genome Institute"/>
            <person name="Kjaerbolling I."/>
            <person name="Vesth T."/>
            <person name="Frisvad J.C."/>
            <person name="Nybo J.L."/>
            <person name="Theobald S."/>
            <person name="Kildgaard S."/>
            <person name="Isbrandt T."/>
            <person name="Kuo A."/>
            <person name="Sato A."/>
            <person name="Lyhne E.K."/>
            <person name="Kogle M.E."/>
            <person name="Wiebenga A."/>
            <person name="Kun R.S."/>
            <person name="Lubbers R.J."/>
            <person name="Makela M.R."/>
            <person name="Barry K."/>
            <person name="Chovatia M."/>
            <person name="Clum A."/>
            <person name="Daum C."/>
            <person name="Haridas S."/>
            <person name="He G."/>
            <person name="LaButti K."/>
            <person name="Lipzen A."/>
            <person name="Mondo S."/>
            <person name="Riley R."/>
            <person name="Salamov A."/>
            <person name="Simmons B.A."/>
            <person name="Magnuson J.K."/>
            <person name="Henrissat B."/>
            <person name="Mortensen U.H."/>
            <person name="Larsen T.O."/>
            <person name="Devries R.P."/>
            <person name="Grigoriev I.V."/>
            <person name="Machida M."/>
            <person name="Baker S.E."/>
            <person name="Andersen M.R."/>
        </authorList>
    </citation>
    <scope>NUCLEOTIDE SEQUENCE</scope>
    <source>
        <strain evidence="2">CBS 117612</strain>
    </source>
</reference>
<dbReference type="AlphaFoldDB" id="A0A5N6Y1I1"/>
<proteinExistence type="predicted"/>
<protein>
    <submittedName>
        <fullName evidence="2">Uncharacterized protein</fullName>
    </submittedName>
</protein>
<gene>
    <name evidence="2" type="ORF">BDV24DRAFT_76344</name>
</gene>
<accession>A0A5N6Y1I1</accession>
<evidence type="ECO:0000256" key="1">
    <source>
        <dbReference type="SAM" id="MobiDB-lite"/>
    </source>
</evidence>
<dbReference type="Proteomes" id="UP000325558">
    <property type="component" value="Unassembled WGS sequence"/>
</dbReference>